<evidence type="ECO:0000313" key="3">
    <source>
        <dbReference type="Proteomes" id="UP000746535"/>
    </source>
</evidence>
<gene>
    <name evidence="2" type="ORF">HBH25_21480</name>
</gene>
<organism evidence="2 3">
    <name type="scientific">Pseudomonas quercus</name>
    <dbReference type="NCBI Taxonomy" id="2722792"/>
    <lineage>
        <taxon>Bacteria</taxon>
        <taxon>Pseudomonadati</taxon>
        <taxon>Pseudomonadota</taxon>
        <taxon>Gammaproteobacteria</taxon>
        <taxon>Pseudomonadales</taxon>
        <taxon>Pseudomonadaceae</taxon>
        <taxon>Pseudomonas</taxon>
    </lineage>
</organism>
<protein>
    <recommendedName>
        <fullName evidence="4">Mobilization protein</fullName>
    </recommendedName>
</protein>
<dbReference type="EMBL" id="JAAVJI010000019">
    <property type="protein sequence ID" value="NJP03412.1"/>
    <property type="molecule type" value="Genomic_DNA"/>
</dbReference>
<evidence type="ECO:0000256" key="1">
    <source>
        <dbReference type="SAM" id="Coils"/>
    </source>
</evidence>
<dbReference type="Proteomes" id="UP000746535">
    <property type="component" value="Unassembled WGS sequence"/>
</dbReference>
<comment type="caution">
    <text evidence="2">The sequence shown here is derived from an EMBL/GenBank/DDBJ whole genome shotgun (WGS) entry which is preliminary data.</text>
</comment>
<sequence>MSSKKTVSMIFKTLNYTNEIKKKSINGHGGRRQLIKSLRHSLRIPASTPKQLEWLDEQSHLNLIWLPEMGVIKLDDFSEEQREKLLSRITDEAESPTIANDNRSELMELRTKLKNKVKNASKQETNEATISTFQKILNVQGVAEIDELLTALAQFEIMRKSQKLSTARQFLECHNEIERGPKPLIRKNQAVIQEAFFKFPSKNQVEGLSAEQRIKLIKDFYGIVFPDYPIHFVVLHGDEDADLTDHSDHPHIFISTKNNKTGRYDLRETQINKVNSYLKKHRPGTIPISEKPDFLESQLLFGYLQDMFYSFTNNRLLKATPYFARKNSKTERYTNTLRFINDESRKAKSEREFSLYQLIKEKRSRAAQDLEQAQRQAAEAKEYTHKAKQYVSVQIAKAKDAKESARDAEQRQKLAEEATEEEYQRATAYQRRSDSFIQSLHKSTVQYDRIQDEIEKKRKQLKLFKTNLTDLIDGIMQWLDEFFQDKKQDLQELCLERARQAYARIRENDESSDGIFVKQAEEAIDQQLGFLDEYGTALPELPKALEIKRKIIKP</sequence>
<evidence type="ECO:0008006" key="4">
    <source>
        <dbReference type="Google" id="ProtNLM"/>
    </source>
</evidence>
<feature type="coiled-coil region" evidence="1">
    <location>
        <begin position="356"/>
        <end position="467"/>
    </location>
</feature>
<accession>A0ABX0YMM9</accession>
<reference evidence="2 3" key="1">
    <citation type="submission" date="2020-03" db="EMBL/GenBank/DDBJ databases">
        <authorList>
            <person name="Wang L."/>
            <person name="He N."/>
            <person name="Li Y."/>
            <person name="Fang Y."/>
            <person name="Zhang F."/>
        </authorList>
    </citation>
    <scope>NUCLEOTIDE SEQUENCE [LARGE SCALE GENOMIC DNA]</scope>
    <source>
        <strain evidence="3">hsmgli-8</strain>
    </source>
</reference>
<name>A0ABX0YMM9_9PSED</name>
<keyword evidence="3" id="KW-1185">Reference proteome</keyword>
<proteinExistence type="predicted"/>
<evidence type="ECO:0000313" key="2">
    <source>
        <dbReference type="EMBL" id="NJP03412.1"/>
    </source>
</evidence>
<dbReference type="RefSeq" id="WP_168085974.1">
    <property type="nucleotide sequence ID" value="NZ_JAAVJI010000019.1"/>
</dbReference>
<keyword evidence="1" id="KW-0175">Coiled coil</keyword>